<dbReference type="Gene3D" id="3.20.20.70">
    <property type="entry name" value="Aldolase class I"/>
    <property type="match status" value="1"/>
</dbReference>
<dbReference type="Pfam" id="PF00834">
    <property type="entry name" value="Ribul_P_3_epim"/>
    <property type="match status" value="1"/>
</dbReference>
<evidence type="ECO:0000313" key="3">
    <source>
        <dbReference type="EMBL" id="QQM47509.1"/>
    </source>
</evidence>
<keyword evidence="1" id="KW-0479">Metal-binding</keyword>
<gene>
    <name evidence="3" type="ORF">JEQ17_49020</name>
</gene>
<evidence type="ECO:0000313" key="4">
    <source>
        <dbReference type="Proteomes" id="UP000595636"/>
    </source>
</evidence>
<geneLocation type="plasmid" evidence="3 4">
    <name>unnamed1</name>
</geneLocation>
<accession>A0A7T7L701</accession>
<dbReference type="EMBL" id="CP066832">
    <property type="protein sequence ID" value="QQM47509.1"/>
    <property type="molecule type" value="Genomic_DNA"/>
</dbReference>
<evidence type="ECO:0000256" key="1">
    <source>
        <dbReference type="ARBA" id="ARBA00022723"/>
    </source>
</evidence>
<proteinExistence type="predicted"/>
<dbReference type="GO" id="GO:0005975">
    <property type="term" value="P:carbohydrate metabolic process"/>
    <property type="evidence" value="ECO:0007669"/>
    <property type="project" value="InterPro"/>
</dbReference>
<dbReference type="PANTHER" id="PTHR11749">
    <property type="entry name" value="RIBULOSE-5-PHOSPHATE-3-EPIMERASE"/>
    <property type="match status" value="1"/>
</dbReference>
<name>A0A7T7L701_9ACTN</name>
<dbReference type="SUPFAM" id="SSF51366">
    <property type="entry name" value="Ribulose-phoshate binding barrel"/>
    <property type="match status" value="1"/>
</dbReference>
<keyword evidence="2" id="KW-0413">Isomerase</keyword>
<dbReference type="CDD" id="cd00429">
    <property type="entry name" value="RPE"/>
    <property type="match status" value="1"/>
</dbReference>
<evidence type="ECO:0000256" key="2">
    <source>
        <dbReference type="ARBA" id="ARBA00023235"/>
    </source>
</evidence>
<keyword evidence="4" id="KW-1185">Reference proteome</keyword>
<keyword evidence="3" id="KW-0614">Plasmid</keyword>
<dbReference type="KEGG" id="slf:JEQ17_49020"/>
<dbReference type="GO" id="GO:0016857">
    <property type="term" value="F:racemase and epimerase activity, acting on carbohydrates and derivatives"/>
    <property type="evidence" value="ECO:0007669"/>
    <property type="project" value="InterPro"/>
</dbReference>
<sequence>MSFLTDRPRERTIIDASLWSADLGALTAEVERIGPYADSFHIDASDTSFTPDAIFFPDLVRTLRPRTEVPFHVHLMAHRPAELAAAFADAGANLITVHAEADGALEAITRIRAGGQAAGLALTLDLAPEHVEDLLESVDAVTMVGTPLGTKGTGMVPEALDRMRVIRQILDRRGTDIPLLADGGIREHTVPDLVAAGATGVVAGSLLFGSDDPAAIAAWIRSQPTSTCPHGDAR</sequence>
<dbReference type="InterPro" id="IPR013785">
    <property type="entry name" value="Aldolase_TIM"/>
</dbReference>
<dbReference type="Proteomes" id="UP000595636">
    <property type="component" value="Plasmid unnamed1"/>
</dbReference>
<dbReference type="InterPro" id="IPR000056">
    <property type="entry name" value="Ribul_P_3_epim-like"/>
</dbReference>
<dbReference type="AlphaFoldDB" id="A0A7T7L701"/>
<protein>
    <submittedName>
        <fullName evidence="3">Ribulose-phosphate 3-epimerase</fullName>
    </submittedName>
</protein>
<reference evidence="3 4" key="1">
    <citation type="submission" date="2020-12" db="EMBL/GenBank/DDBJ databases">
        <title>A novel species.</title>
        <authorList>
            <person name="Li K."/>
        </authorList>
    </citation>
    <scope>NUCLEOTIDE SEQUENCE [LARGE SCALE GENOMIC DNA]</scope>
    <source>
        <strain evidence="3 4">ZYC-3</strain>
        <plasmid evidence="3 4">unnamed1</plasmid>
    </source>
</reference>
<dbReference type="RefSeq" id="WP_200402235.1">
    <property type="nucleotide sequence ID" value="NZ_CP066832.1"/>
</dbReference>
<dbReference type="GO" id="GO:0046872">
    <property type="term" value="F:metal ion binding"/>
    <property type="evidence" value="ECO:0007669"/>
    <property type="project" value="UniProtKB-KW"/>
</dbReference>
<dbReference type="InterPro" id="IPR011060">
    <property type="entry name" value="RibuloseP-bd_barrel"/>
</dbReference>
<organism evidence="3 4">
    <name type="scientific">Streptomyces liliifuscus</name>
    <dbReference type="NCBI Taxonomy" id="2797636"/>
    <lineage>
        <taxon>Bacteria</taxon>
        <taxon>Bacillati</taxon>
        <taxon>Actinomycetota</taxon>
        <taxon>Actinomycetes</taxon>
        <taxon>Kitasatosporales</taxon>
        <taxon>Streptomycetaceae</taxon>
        <taxon>Streptomyces</taxon>
    </lineage>
</organism>